<dbReference type="Proteomes" id="UP001396334">
    <property type="component" value="Unassembled WGS sequence"/>
</dbReference>
<evidence type="ECO:0000313" key="3">
    <source>
        <dbReference type="Proteomes" id="UP001396334"/>
    </source>
</evidence>
<evidence type="ECO:0008006" key="4">
    <source>
        <dbReference type="Google" id="ProtNLM"/>
    </source>
</evidence>
<evidence type="ECO:0000256" key="1">
    <source>
        <dbReference type="SAM" id="MobiDB-lite"/>
    </source>
</evidence>
<dbReference type="Gene3D" id="3.30.200.20">
    <property type="entry name" value="Phosphorylase Kinase, domain 1"/>
    <property type="match status" value="1"/>
</dbReference>
<dbReference type="InterPro" id="IPR011009">
    <property type="entry name" value="Kinase-like_dom_sf"/>
</dbReference>
<reference evidence="2 3" key="1">
    <citation type="journal article" date="2024" name="G3 (Bethesda)">
        <title>Genome assembly of Hibiscus sabdariffa L. provides insights into metabolisms of medicinal natural products.</title>
        <authorList>
            <person name="Kim T."/>
        </authorList>
    </citation>
    <scope>NUCLEOTIDE SEQUENCE [LARGE SCALE GENOMIC DNA]</scope>
    <source>
        <strain evidence="2">TK-2024</strain>
        <tissue evidence="2">Old leaves</tissue>
    </source>
</reference>
<accession>A0ABR1ZNN1</accession>
<keyword evidence="3" id="KW-1185">Reference proteome</keyword>
<dbReference type="SUPFAM" id="SSF56112">
    <property type="entry name" value="Protein kinase-like (PK-like)"/>
    <property type="match status" value="1"/>
</dbReference>
<sequence length="280" mass="31047">MDGIPILNLGDEMATRGINPTSKVAKQAIVPRRSDDGKLNWGDKNASQHSNGFDLGPRRCSPQKKRKFSPILCDIEEKEVRTLSRNRVTDAVTIPSSPLPHPVVKRQLVCANLMENSPPKSKVSDFGSIILSSVPGQQCQDDQENNLMGSWEKKMEKIRSSLSLESGEFEREELEGGAVLSNEISSSVLSVGKDEDMKSKFELDSVTGIDEMCDEDAFVQSDLDIDESAGRGMNMLLGCRSVYEYERLNKISEETYGIVYRAKDKKTGEIVALKKVNDLV</sequence>
<comment type="caution">
    <text evidence="2">The sequence shown here is derived from an EMBL/GenBank/DDBJ whole genome shotgun (WGS) entry which is preliminary data.</text>
</comment>
<feature type="region of interest" description="Disordered" evidence="1">
    <location>
        <begin position="34"/>
        <end position="66"/>
    </location>
</feature>
<gene>
    <name evidence="2" type="ORF">V6N11_084145</name>
</gene>
<proteinExistence type="predicted"/>
<organism evidence="2 3">
    <name type="scientific">Hibiscus sabdariffa</name>
    <name type="common">roselle</name>
    <dbReference type="NCBI Taxonomy" id="183260"/>
    <lineage>
        <taxon>Eukaryota</taxon>
        <taxon>Viridiplantae</taxon>
        <taxon>Streptophyta</taxon>
        <taxon>Embryophyta</taxon>
        <taxon>Tracheophyta</taxon>
        <taxon>Spermatophyta</taxon>
        <taxon>Magnoliopsida</taxon>
        <taxon>eudicotyledons</taxon>
        <taxon>Gunneridae</taxon>
        <taxon>Pentapetalae</taxon>
        <taxon>rosids</taxon>
        <taxon>malvids</taxon>
        <taxon>Malvales</taxon>
        <taxon>Malvaceae</taxon>
        <taxon>Malvoideae</taxon>
        <taxon>Hibiscus</taxon>
    </lineage>
</organism>
<protein>
    <recommendedName>
        <fullName evidence="4">Protein kinase domain-containing protein</fullName>
    </recommendedName>
</protein>
<name>A0ABR1ZNN1_9ROSI</name>
<evidence type="ECO:0000313" key="2">
    <source>
        <dbReference type="EMBL" id="KAK8482299.1"/>
    </source>
</evidence>
<dbReference type="EMBL" id="JBBPBN010000801">
    <property type="protein sequence ID" value="KAK8482299.1"/>
    <property type="molecule type" value="Genomic_DNA"/>
</dbReference>